<evidence type="ECO:0000256" key="7">
    <source>
        <dbReference type="ARBA" id="ARBA00023000"/>
    </source>
</evidence>
<accession>A0A0G1CQD9</accession>
<dbReference type="Pfam" id="PF14890">
    <property type="entry name" value="Intein_splicing"/>
    <property type="match status" value="1"/>
</dbReference>
<evidence type="ECO:0000256" key="6">
    <source>
        <dbReference type="ARBA" id="ARBA00022813"/>
    </source>
</evidence>
<dbReference type="InterPro" id="IPR000788">
    <property type="entry name" value="RNR_lg_C"/>
</dbReference>
<dbReference type="InterPro" id="IPR050862">
    <property type="entry name" value="RdRp_reductase_class-2"/>
</dbReference>
<evidence type="ECO:0000256" key="5">
    <source>
        <dbReference type="ARBA" id="ARBA00022741"/>
    </source>
</evidence>
<protein>
    <recommendedName>
        <fullName evidence="13">Ribonucleoside-diphosphate reductase</fullName>
        <ecNumber evidence="13">1.17.4.1</ecNumber>
    </recommendedName>
</protein>
<keyword evidence="4" id="KW-0237">DNA synthesis</keyword>
<dbReference type="Pfam" id="PF00317">
    <property type="entry name" value="Ribonuc_red_lgN"/>
    <property type="match status" value="1"/>
</dbReference>
<dbReference type="SUPFAM" id="SSF51998">
    <property type="entry name" value="PFL-like glycyl radical enzymes"/>
    <property type="match status" value="1"/>
</dbReference>
<dbReference type="SUPFAM" id="SSF55608">
    <property type="entry name" value="Homing endonucleases"/>
    <property type="match status" value="1"/>
</dbReference>
<dbReference type="PATRIC" id="fig|1618446.3.peg.75"/>
<evidence type="ECO:0000313" key="15">
    <source>
        <dbReference type="EMBL" id="KKS87662.1"/>
    </source>
</evidence>
<dbReference type="PROSITE" id="PS50819">
    <property type="entry name" value="INTEIN_ENDONUCLEASE"/>
    <property type="match status" value="1"/>
</dbReference>
<name>A0A0G1CQD9_9BACT</name>
<dbReference type="PROSITE" id="PS50817">
    <property type="entry name" value="INTEIN_N_TER"/>
    <property type="match status" value="1"/>
</dbReference>
<organism evidence="15 16">
    <name type="scientific">Candidatus Gottesmanbacteria bacterium GW2011_GWB1_43_11</name>
    <dbReference type="NCBI Taxonomy" id="1618446"/>
    <lineage>
        <taxon>Bacteria</taxon>
        <taxon>Candidatus Gottesmaniibacteriota</taxon>
    </lineage>
</organism>
<comment type="similarity">
    <text evidence="13">Belongs to the ribonucleoside diphosphate reductase large chain family.</text>
</comment>
<comment type="function">
    <text evidence="11">Catalyzes the reduction of ribonucleotides to deoxyribonucleotides. May function to provide a pool of deoxyribonucleotide precursors for DNA repair during oxygen limitation and/or for immediate growth after restoration of oxygen.</text>
</comment>
<dbReference type="GO" id="GO:0004748">
    <property type="term" value="F:ribonucleoside-diphosphate reductase activity, thioredoxin disulfide as acceptor"/>
    <property type="evidence" value="ECO:0007669"/>
    <property type="project" value="UniProtKB-EC"/>
</dbReference>
<dbReference type="NCBIfam" id="TIGR01445">
    <property type="entry name" value="intein_Nterm"/>
    <property type="match status" value="1"/>
</dbReference>
<dbReference type="EMBL" id="LCFD01000001">
    <property type="protein sequence ID" value="KKS87662.1"/>
    <property type="molecule type" value="Genomic_DNA"/>
</dbReference>
<comment type="catalytic activity">
    <reaction evidence="12 13">
        <text>a 2'-deoxyribonucleoside 5'-diphosphate + [thioredoxin]-disulfide + H2O = a ribonucleoside 5'-diphosphate + [thioredoxin]-dithiol</text>
        <dbReference type="Rhea" id="RHEA:23252"/>
        <dbReference type="Rhea" id="RHEA-COMP:10698"/>
        <dbReference type="Rhea" id="RHEA-COMP:10700"/>
        <dbReference type="ChEBI" id="CHEBI:15377"/>
        <dbReference type="ChEBI" id="CHEBI:29950"/>
        <dbReference type="ChEBI" id="CHEBI:50058"/>
        <dbReference type="ChEBI" id="CHEBI:57930"/>
        <dbReference type="ChEBI" id="CHEBI:73316"/>
        <dbReference type="EC" id="1.17.4.1"/>
    </reaction>
</comment>
<dbReference type="InterPro" id="IPR006142">
    <property type="entry name" value="INTEIN"/>
</dbReference>
<comment type="function">
    <text evidence="13">Provides the precursors necessary for DNA synthesis. Catalyzes the biosynthesis of deoxyribonucleotides from the corresponding ribonucleotides.</text>
</comment>
<dbReference type="InterPro" id="IPR030934">
    <property type="entry name" value="Intein_C"/>
</dbReference>
<dbReference type="InterPro" id="IPR027434">
    <property type="entry name" value="Homing_endonucl"/>
</dbReference>
<dbReference type="InterPro" id="IPR006141">
    <property type="entry name" value="Intein_N"/>
</dbReference>
<evidence type="ECO:0000256" key="1">
    <source>
        <dbReference type="ARBA" id="ARBA00001922"/>
    </source>
</evidence>
<dbReference type="GO" id="GO:0009263">
    <property type="term" value="P:deoxyribonucleotide biosynthetic process"/>
    <property type="evidence" value="ECO:0007669"/>
    <property type="project" value="UniProtKB-KW"/>
</dbReference>
<dbReference type="InterPro" id="IPR003587">
    <property type="entry name" value="Hint_dom_N"/>
</dbReference>
<dbReference type="SMART" id="SM00306">
    <property type="entry name" value="HintN"/>
    <property type="match status" value="1"/>
</dbReference>
<evidence type="ECO:0000256" key="13">
    <source>
        <dbReference type="RuleBase" id="RU003410"/>
    </source>
</evidence>
<dbReference type="GO" id="GO:0016539">
    <property type="term" value="P:intein-mediated protein splicing"/>
    <property type="evidence" value="ECO:0007669"/>
    <property type="project" value="InterPro"/>
</dbReference>
<sequence>MQLTGIRSKVFLDRYALKDKEGKPIEQTPEEMWRRIARGVADNEKTVKEKKYWENEFYEAMTDFKFVPGGRILSGAGTGYKVTYYNCFVIPSPKDSRGGILETLKQMVEIMARGGGVGINLSSLRPRGARVKKVNGFSSGPCNWAELFSVATKDIIQQGGTRRGALMLMLWDWHPDVEEFITVKQDLSRINGANLSVCVSDSFMEAVKNDRDWDLVFPDKDDPDYDTKWDGIMQHWLDLGKKPKVVKTIKARSLWDLICQAAWRSAEPGLVFMERYNKQHSNYYFNYINCVNPCVTGDTLVATSDGLKYMRQLYEENTPFTAIVNGKAYLSTAVKKTGVKPVFRLKTHEGYELRLTRDHKVVTLDGPKAAEKLTPSDKIVLTSGGGFGKNGSLEEGQVLGWLVGDGSMKKDVATLYFYHDEKKELAPKFATMVSQLVAGEQVVARSYSVTPQYVEKENKAVVESVRLWRIAQRYGLTHANEYLVPKAVLAGSEMMQRGYLQGLFSSDGHVAGTPEKGVSARLTSISKALLVDVQRLLLNFGIMSRIYENRRADGIRKLPNGKGAYADYHCQAYHDLVISKSDLVTFAGLIGFLQKAKQEKLRSLLSRYTRGPYRQQLVATVKELEPDGIEEVFDITVSEIHQFSANGLLVLNCGEEGLPAWGVCNLSSINLAALVNEKGEMDYKLLAKIAKISVRFQDNIIDQDVYVFPGIRETQLNGERRIGLGTMGLGDALIKMGIRYGSEESIVVCDKIYKIIRDAAFEASVETARDKKPFPKFNAEKYLKGYFIKQLPEHIRAGIKKQGIRNSVLLMQAPTGSTSLLSGTSSGIEPVYEFEFIRRDRLGEHILRHPLYDAWFADFKAKNGRNPKPEERPSYFVSANDLTPEDHVKVQAVIQKYVDASISKTVNAPNAHTVEDVKKLYMMAYDLGCKGVTYMRDGSRAGVLERITEKKAETVQTLPAQAGNGHTALTPTPIQPEIKPRPMVVHGSTYKIETPVGKAYVTVNSNGEGRENPFEVFVTVGKAGSDVAAMADGIGRLISLVLRMASPLSEKERVKQVIHQLGGIGGSRHVGFGEKRVRSLPDAISKVLGEHIKSTNGQATLSTNGHGVVGNGHAETQIETEPVVPAVVAGQQPLFAKPVEFDLCPSCGEALLAHEEGCKKCYGCGYSEC</sequence>
<evidence type="ECO:0000256" key="12">
    <source>
        <dbReference type="ARBA" id="ARBA00047754"/>
    </source>
</evidence>
<dbReference type="EC" id="1.17.4.1" evidence="13"/>
<dbReference type="PRINTS" id="PR00379">
    <property type="entry name" value="INTEIN"/>
</dbReference>
<gene>
    <name evidence="15" type="ORF">UV61_C0001G0069</name>
</gene>
<dbReference type="Pfam" id="PF12637">
    <property type="entry name" value="TSCPD"/>
    <property type="match status" value="1"/>
</dbReference>
<dbReference type="GO" id="GO:0071897">
    <property type="term" value="P:DNA biosynthetic process"/>
    <property type="evidence" value="ECO:0007669"/>
    <property type="project" value="UniProtKB-KW"/>
</dbReference>
<reference evidence="15 16" key="1">
    <citation type="journal article" date="2015" name="Nature">
        <title>rRNA introns, odd ribosomes, and small enigmatic genomes across a large radiation of phyla.</title>
        <authorList>
            <person name="Brown C.T."/>
            <person name="Hug L.A."/>
            <person name="Thomas B.C."/>
            <person name="Sharon I."/>
            <person name="Castelle C.J."/>
            <person name="Singh A."/>
            <person name="Wilkins M.J."/>
            <person name="Williams K.H."/>
            <person name="Banfield J.F."/>
        </authorList>
    </citation>
    <scope>NUCLEOTIDE SEQUENCE [LARGE SCALE GENOMIC DNA]</scope>
</reference>
<dbReference type="AlphaFoldDB" id="A0A0G1CQD9"/>
<feature type="domain" description="DOD-type homing endonuclease" evidence="14">
    <location>
        <begin position="398"/>
        <end position="542"/>
    </location>
</feature>
<dbReference type="Proteomes" id="UP000034050">
    <property type="component" value="Unassembled WGS sequence"/>
</dbReference>
<dbReference type="Pfam" id="PF14528">
    <property type="entry name" value="LAGLIDADG_3"/>
    <property type="match status" value="1"/>
</dbReference>
<evidence type="ECO:0000313" key="16">
    <source>
        <dbReference type="Proteomes" id="UP000034050"/>
    </source>
</evidence>
<proteinExistence type="inferred from homology"/>
<dbReference type="InterPro" id="IPR036844">
    <property type="entry name" value="Hint_dom_sf"/>
</dbReference>
<keyword evidence="10" id="KW-0170">Cobalt</keyword>
<evidence type="ECO:0000256" key="9">
    <source>
        <dbReference type="ARBA" id="ARBA00023116"/>
    </source>
</evidence>
<evidence type="ECO:0000256" key="3">
    <source>
        <dbReference type="ARBA" id="ARBA00022628"/>
    </source>
</evidence>
<dbReference type="Gene3D" id="2.170.16.10">
    <property type="entry name" value="Hedgehog/Intein (Hint) domain"/>
    <property type="match status" value="1"/>
</dbReference>
<dbReference type="PANTHER" id="PTHR43371:SF1">
    <property type="entry name" value="RIBONUCLEOSIDE-DIPHOSPHATE REDUCTASE"/>
    <property type="match status" value="1"/>
</dbReference>
<dbReference type="STRING" id="1618446.UV61_C0001G0069"/>
<dbReference type="GO" id="GO:0031419">
    <property type="term" value="F:cobalamin binding"/>
    <property type="evidence" value="ECO:0007669"/>
    <property type="project" value="UniProtKB-KW"/>
</dbReference>
<dbReference type="InterPro" id="IPR004042">
    <property type="entry name" value="Intein_endonuc_central"/>
</dbReference>
<comment type="similarity">
    <text evidence="2">Belongs to the ribonucleoside diphosphate reductase class-2 family.</text>
</comment>
<keyword evidence="8 13" id="KW-0560">Oxidoreductase</keyword>
<dbReference type="CDD" id="cd00081">
    <property type="entry name" value="Hint"/>
    <property type="match status" value="1"/>
</dbReference>
<dbReference type="GO" id="GO:0004519">
    <property type="term" value="F:endonuclease activity"/>
    <property type="evidence" value="ECO:0007669"/>
    <property type="project" value="InterPro"/>
</dbReference>
<dbReference type="InterPro" id="IPR008926">
    <property type="entry name" value="RNR_R1-su_N"/>
</dbReference>
<keyword evidence="6" id="KW-0068">Autocatalytic cleavage</keyword>
<keyword evidence="5" id="KW-0547">Nucleotide-binding</keyword>
<dbReference type="Gene3D" id="3.20.70.20">
    <property type="match status" value="2"/>
</dbReference>
<dbReference type="InterPro" id="IPR004860">
    <property type="entry name" value="LAGLIDADG_dom"/>
</dbReference>
<keyword evidence="7" id="KW-0651">Protein splicing</keyword>
<dbReference type="PROSITE" id="PS50818">
    <property type="entry name" value="INTEIN_C_TER"/>
    <property type="match status" value="1"/>
</dbReference>
<evidence type="ECO:0000259" key="14">
    <source>
        <dbReference type="PROSITE" id="PS50819"/>
    </source>
</evidence>
<dbReference type="InterPro" id="IPR013509">
    <property type="entry name" value="RNR_lsu_N"/>
</dbReference>
<comment type="caution">
    <text evidence="15">The sequence shown here is derived from an EMBL/GenBank/DDBJ whole genome shotgun (WGS) entry which is preliminary data.</text>
</comment>
<keyword evidence="9 13" id="KW-0215">Deoxyribonucleotide synthesis</keyword>
<dbReference type="PANTHER" id="PTHR43371">
    <property type="entry name" value="VITAMIN B12-DEPENDENT RIBONUCLEOTIDE REDUCTASE"/>
    <property type="match status" value="1"/>
</dbReference>
<dbReference type="SUPFAM" id="SSF51294">
    <property type="entry name" value="Hedgehog/intein (Hint) domain"/>
    <property type="match status" value="1"/>
</dbReference>
<dbReference type="Gene3D" id="3.10.28.10">
    <property type="entry name" value="Homing endonucleases"/>
    <property type="match status" value="1"/>
</dbReference>
<dbReference type="InterPro" id="IPR024434">
    <property type="entry name" value="TSCPD_dom"/>
</dbReference>
<dbReference type="Pfam" id="PF02867">
    <property type="entry name" value="Ribonuc_red_lgC"/>
    <property type="match status" value="1"/>
</dbReference>
<dbReference type="UniPathway" id="UPA00326"/>
<evidence type="ECO:0000256" key="8">
    <source>
        <dbReference type="ARBA" id="ARBA00023002"/>
    </source>
</evidence>
<keyword evidence="3" id="KW-0846">Cobalamin</keyword>
<comment type="cofactor">
    <cofactor evidence="1">
        <name>adenosylcob(III)alamin</name>
        <dbReference type="ChEBI" id="CHEBI:18408"/>
    </cofactor>
</comment>
<evidence type="ECO:0000256" key="11">
    <source>
        <dbReference type="ARBA" id="ARBA00025437"/>
    </source>
</evidence>
<dbReference type="SUPFAM" id="SSF48168">
    <property type="entry name" value="R1 subunit of ribonucleotide reductase, N-terminal domain"/>
    <property type="match status" value="1"/>
</dbReference>
<dbReference type="GO" id="GO:0005524">
    <property type="term" value="F:ATP binding"/>
    <property type="evidence" value="ECO:0007669"/>
    <property type="project" value="InterPro"/>
</dbReference>
<evidence type="ECO:0000256" key="2">
    <source>
        <dbReference type="ARBA" id="ARBA00007405"/>
    </source>
</evidence>
<evidence type="ECO:0000256" key="10">
    <source>
        <dbReference type="ARBA" id="ARBA00023285"/>
    </source>
</evidence>
<evidence type="ECO:0000256" key="4">
    <source>
        <dbReference type="ARBA" id="ARBA00022634"/>
    </source>
</evidence>